<dbReference type="PROSITE" id="PS00972">
    <property type="entry name" value="USP_1"/>
    <property type="match status" value="1"/>
</dbReference>
<dbReference type="PROSITE" id="PS00018">
    <property type="entry name" value="EF_HAND_1"/>
    <property type="match status" value="2"/>
</dbReference>
<dbReference type="Proteomes" id="UP001165740">
    <property type="component" value="Chromosome 12"/>
</dbReference>
<protein>
    <recommendedName>
        <fullName evidence="2">ubiquitinyl hydrolase 1</fullName>
        <ecNumber evidence="2">3.4.19.12</ecNumber>
    </recommendedName>
</protein>
<dbReference type="PANTHER" id="PTHR21646">
    <property type="entry name" value="UBIQUITIN CARBOXYL-TERMINAL HYDROLASE"/>
    <property type="match status" value="1"/>
</dbReference>
<dbReference type="Pfam" id="PF06337">
    <property type="entry name" value="DUSP"/>
    <property type="match status" value="1"/>
</dbReference>
<dbReference type="PROSITE" id="PS00973">
    <property type="entry name" value="USP_2"/>
    <property type="match status" value="1"/>
</dbReference>
<name>A0A9W2YH26_BIOGL</name>
<dbReference type="InterPro" id="IPR035927">
    <property type="entry name" value="DUSP-like_sf"/>
</dbReference>
<evidence type="ECO:0000259" key="5">
    <source>
        <dbReference type="PROSITE" id="PS50222"/>
    </source>
</evidence>
<dbReference type="PROSITE" id="PS50222">
    <property type="entry name" value="EF_HAND_2"/>
    <property type="match status" value="2"/>
</dbReference>
<dbReference type="OMA" id="FKADNRR"/>
<feature type="region of interest" description="Disordered" evidence="4">
    <location>
        <begin position="1398"/>
        <end position="1461"/>
    </location>
</feature>
<dbReference type="SUPFAM" id="SSF47473">
    <property type="entry name" value="EF-hand"/>
    <property type="match status" value="2"/>
</dbReference>
<dbReference type="Pfam" id="PF00443">
    <property type="entry name" value="UCH"/>
    <property type="match status" value="1"/>
</dbReference>
<evidence type="ECO:0000256" key="2">
    <source>
        <dbReference type="ARBA" id="ARBA00012759"/>
    </source>
</evidence>
<keyword evidence="8" id="KW-1185">Reference proteome</keyword>
<evidence type="ECO:0000259" key="6">
    <source>
        <dbReference type="PROSITE" id="PS50235"/>
    </source>
</evidence>
<evidence type="ECO:0000313" key="8">
    <source>
        <dbReference type="Proteomes" id="UP001165740"/>
    </source>
</evidence>
<dbReference type="InterPro" id="IPR001394">
    <property type="entry name" value="Peptidase_C19_UCH"/>
</dbReference>
<evidence type="ECO:0000256" key="4">
    <source>
        <dbReference type="SAM" id="MobiDB-lite"/>
    </source>
</evidence>
<dbReference type="GO" id="GO:0005794">
    <property type="term" value="C:Golgi apparatus"/>
    <property type="evidence" value="ECO:0007669"/>
    <property type="project" value="TreeGrafter"/>
</dbReference>
<gene>
    <name evidence="9" type="primary">LOC106078910</name>
</gene>
<dbReference type="GO" id="GO:0016579">
    <property type="term" value="P:protein deubiquitination"/>
    <property type="evidence" value="ECO:0007669"/>
    <property type="project" value="InterPro"/>
</dbReference>
<dbReference type="InterPro" id="IPR002048">
    <property type="entry name" value="EF_hand_dom"/>
</dbReference>
<feature type="domain" description="DUSP" evidence="7">
    <location>
        <begin position="374"/>
        <end position="564"/>
    </location>
</feature>
<evidence type="ECO:0000259" key="7">
    <source>
        <dbReference type="PROSITE" id="PS51283"/>
    </source>
</evidence>
<dbReference type="InterPro" id="IPR018200">
    <property type="entry name" value="USP_CS"/>
</dbReference>
<dbReference type="PANTHER" id="PTHR21646:SF76">
    <property type="entry name" value="UBIQUITIN CARBOXYL-TERMINAL HYDROLASE 32"/>
    <property type="match status" value="1"/>
</dbReference>
<dbReference type="InterPro" id="IPR018247">
    <property type="entry name" value="EF_Hand_1_Ca_BS"/>
</dbReference>
<feature type="domain" description="EF-hand" evidence="5">
    <location>
        <begin position="265"/>
        <end position="300"/>
    </location>
</feature>
<feature type="region of interest" description="Disordered" evidence="4">
    <location>
        <begin position="987"/>
        <end position="1020"/>
    </location>
</feature>
<feature type="region of interest" description="Disordered" evidence="4">
    <location>
        <begin position="1036"/>
        <end position="1074"/>
    </location>
</feature>
<dbReference type="InterPro" id="IPR057368">
    <property type="entry name" value="USP32_N"/>
</dbReference>
<feature type="compositionally biased region" description="Low complexity" evidence="4">
    <location>
        <begin position="1400"/>
        <end position="1413"/>
    </location>
</feature>
<organism evidence="8 9">
    <name type="scientific">Biomphalaria glabrata</name>
    <name type="common">Bloodfluke planorb</name>
    <name type="synonym">Freshwater snail</name>
    <dbReference type="NCBI Taxonomy" id="6526"/>
    <lineage>
        <taxon>Eukaryota</taxon>
        <taxon>Metazoa</taxon>
        <taxon>Spiralia</taxon>
        <taxon>Lophotrochozoa</taxon>
        <taxon>Mollusca</taxon>
        <taxon>Gastropoda</taxon>
        <taxon>Heterobranchia</taxon>
        <taxon>Euthyneura</taxon>
        <taxon>Panpulmonata</taxon>
        <taxon>Hygrophila</taxon>
        <taxon>Lymnaeoidea</taxon>
        <taxon>Planorbidae</taxon>
        <taxon>Biomphalaria</taxon>
    </lineage>
</organism>
<dbReference type="Pfam" id="PF25265">
    <property type="entry name" value="USP32_N"/>
    <property type="match status" value="1"/>
</dbReference>
<feature type="compositionally biased region" description="Polar residues" evidence="4">
    <location>
        <begin position="1003"/>
        <end position="1012"/>
    </location>
</feature>
<sequence length="1633" mass="183981">MGAKDSKLSVISYEDASKRVSEPEHARLREAFGRVTSGHGNSMSDAAFVREVLWDGVPSSIAQLIYRGYGGTSKGLGFKDLLCGLVILTKGTKEEKMKLIFAMYCDESCSYVQKDEMDRRVLETEGQVSSALCSLFKESDQVSYEQFSAWLKQHPDATIISKWLLMESSSLSLSGDHDTPTFYQTLAGVTHLEEREILELEKRYWFLKGLSKTGRFDLDLFKTQVCPPMPEKLCESLFTAFDENCDNHIDFKEMACGISACCRGPSLERQKFCFKVFDADHDLRLSEQEVVAMLENLNVVRRVYNSDATLNLQDLPVIDPHIVAREILSCHDLNKEGSLTLEDYLLWTVNNQLTTDFLELLSQICHIVLGLFPKTKEEEGRIIQHWLERESRKSLEIGQVWYLVSMQWWTMWLDYVCVEQTDTLTRPHKVLKSKHTSVPLSWEEESVIMVGSSRPGPDTSSQTYRSNASTLVPPDGTPSHRPVGYSPKTSRKLGHAGTGKPPAINNNHLLVNPSKYLSLTNEGGRLKRDTVLARGKDFEIVPECIWRALTTWYGGQPALPRTVISTGNGLELELYPICVRIIRHQTPNQKAQSSTYLTSLMNGINGVTTSFANGPTLPRRFHAHTASFSRKHTLAQIYEFLCSKLRLYREDFRLWKIHSKDEQNLTLLEDEEKTVEDCEIEDNQQILLEVRNKDLTWPEEMSQLAKNKTAKKDDVPTQKGATGLNNLGNTCFMNAALQCVSNSWPLTQYFISNLHLFELNRDNPLGMKGHIAQRYGELIKDIWSGTSKTVAPLKLRWTIGKYAPRFNGFQQHDSQELLSFLLDGLHEDLNRVHNKPYVELKDSDGRPDREVAREAWENHLLRNQSIIVDLFHGILKSQVKCKECGHVSVRFDPYSHLSLPLPMDSCIHIEVIVQKLDGSVPVKYGLRLNMDEKYKTLKREVSNLSNIPVEELLIVEVSGPIVKSLPRDDQKIRNLLVPGSLFLYQLPPPPHIQPMTEEEEETNPSPLNSEPHSGSHESLDLPDIQRSTIRGIVAHSNAKQNGQPPQIISVSKSPSHSRSPSNASIANSGTLDGQKPSNRFENFVIGVHRKMNLMDVFFLSSQKSRPSLFGTPIIIPCTETTTNQELYQFVWVQISRMVSPLPPSELKVTNHAQDCDDSLGYEYPFLLKEVLKDGFLCHRCPWYRFCRGCKVECNNQLYGKGSAFLAIDWEATALHLRYQSTQEKFSEEHESVAQSRQKQTEPIDLDTCLQAFTKWEELDEDELYYCSKCKKHCLAAKKLDIWRLPPILIINLKRFQYLNGRWVKSHKIVNFPLQGFDPAAYLAPREPAEDTAKSAVSKDITAPVIPSSTAYTASSTHQASTAYSASSTHQASTAYSASSTHQASTAYTASSTHQASTAYSSSPAHSASVSHPVNYSQTQTMADKPCDNHIKENGHSGGGDGSSVPVTSRSPPRGRPTTTMSSLDAVNCSLSKSISGQVTALTTSNYYRENGPEDNVITPRSVGQSAAKMANGSAKSVIGSRAIEERLEEFDKEDYTNVRYQLYAMSCHTGILGGGHYVAYAKNSNDCWYCYNDSSCKEVPEHQLDKNSAYILFYEREGVDFSHFMPDTTGREPDMSEIDDEFENDFKKMCLLQ</sequence>
<accession>A0A9W2YH26</accession>
<dbReference type="SMART" id="SM00695">
    <property type="entry name" value="DUSP"/>
    <property type="match status" value="1"/>
</dbReference>
<dbReference type="CDD" id="cd00051">
    <property type="entry name" value="EFh"/>
    <property type="match status" value="1"/>
</dbReference>
<dbReference type="EC" id="3.4.19.12" evidence="2"/>
<dbReference type="RefSeq" id="XP_055862005.1">
    <property type="nucleotide sequence ID" value="XM_056006030.1"/>
</dbReference>
<feature type="domain" description="EF-hand" evidence="5">
    <location>
        <begin position="229"/>
        <end position="264"/>
    </location>
</feature>
<dbReference type="Gene3D" id="3.30.2230.10">
    <property type="entry name" value="DUSP-like"/>
    <property type="match status" value="1"/>
</dbReference>
<dbReference type="GeneID" id="106078910"/>
<feature type="compositionally biased region" description="Polar residues" evidence="4">
    <location>
        <begin position="1065"/>
        <end position="1074"/>
    </location>
</feature>
<keyword evidence="3" id="KW-0106">Calcium</keyword>
<dbReference type="Gene3D" id="1.10.238.10">
    <property type="entry name" value="EF-hand"/>
    <property type="match status" value="2"/>
</dbReference>
<reference evidence="9" key="1">
    <citation type="submission" date="2025-08" db="UniProtKB">
        <authorList>
            <consortium name="RefSeq"/>
        </authorList>
    </citation>
    <scope>IDENTIFICATION</scope>
</reference>
<dbReference type="GO" id="GO:0004843">
    <property type="term" value="F:cysteine-type deubiquitinase activity"/>
    <property type="evidence" value="ECO:0007669"/>
    <property type="project" value="UniProtKB-EC"/>
</dbReference>
<dbReference type="InterPro" id="IPR006615">
    <property type="entry name" value="Pept_C19_DUSP"/>
</dbReference>
<dbReference type="OrthoDB" id="265776at2759"/>
<feature type="compositionally biased region" description="Polar residues" evidence="4">
    <location>
        <begin position="458"/>
        <end position="470"/>
    </location>
</feature>
<evidence type="ECO:0000313" key="9">
    <source>
        <dbReference type="RefSeq" id="XP_055862005.1"/>
    </source>
</evidence>
<evidence type="ECO:0000256" key="3">
    <source>
        <dbReference type="ARBA" id="ARBA00022837"/>
    </source>
</evidence>
<dbReference type="SMART" id="SM00054">
    <property type="entry name" value="EFh"/>
    <property type="match status" value="2"/>
</dbReference>
<feature type="region of interest" description="Disordered" evidence="4">
    <location>
        <begin position="451"/>
        <end position="507"/>
    </location>
</feature>
<feature type="compositionally biased region" description="Basic and acidic residues" evidence="4">
    <location>
        <begin position="1424"/>
        <end position="1434"/>
    </location>
</feature>
<dbReference type="FunFam" id="3.90.70.10:FF:000018">
    <property type="entry name" value="Ubiquitin carboxyl-terminal hydrolase 32"/>
    <property type="match status" value="1"/>
</dbReference>
<feature type="compositionally biased region" description="Polar residues" evidence="4">
    <location>
        <begin position="1037"/>
        <end position="1048"/>
    </location>
</feature>
<feature type="domain" description="USP" evidence="6">
    <location>
        <begin position="722"/>
        <end position="1597"/>
    </location>
</feature>
<feature type="compositionally biased region" description="Low complexity" evidence="4">
    <location>
        <begin position="1442"/>
        <end position="1459"/>
    </location>
</feature>
<dbReference type="Gene3D" id="3.10.20.90">
    <property type="entry name" value="Phosphatidylinositol 3-kinase Catalytic Subunit, Chain A, domain 1"/>
    <property type="match status" value="1"/>
</dbReference>
<dbReference type="PROSITE" id="PS51283">
    <property type="entry name" value="DUSP"/>
    <property type="match status" value="1"/>
</dbReference>
<dbReference type="InterPro" id="IPR028889">
    <property type="entry name" value="USP"/>
</dbReference>
<dbReference type="InterPro" id="IPR038765">
    <property type="entry name" value="Papain-like_cys_pep_sf"/>
</dbReference>
<dbReference type="InterPro" id="IPR050185">
    <property type="entry name" value="Ub_carboxyl-term_hydrolase"/>
</dbReference>
<dbReference type="Gene3D" id="3.90.70.10">
    <property type="entry name" value="Cysteine proteinases"/>
    <property type="match status" value="3"/>
</dbReference>
<dbReference type="PROSITE" id="PS50235">
    <property type="entry name" value="USP_3"/>
    <property type="match status" value="1"/>
</dbReference>
<dbReference type="SUPFAM" id="SSF143791">
    <property type="entry name" value="DUSP-like"/>
    <property type="match status" value="1"/>
</dbReference>
<evidence type="ECO:0000256" key="1">
    <source>
        <dbReference type="ARBA" id="ARBA00000707"/>
    </source>
</evidence>
<dbReference type="InterPro" id="IPR011992">
    <property type="entry name" value="EF-hand-dom_pair"/>
</dbReference>
<feature type="compositionally biased region" description="Low complexity" evidence="4">
    <location>
        <begin position="1049"/>
        <end position="1064"/>
    </location>
</feature>
<dbReference type="GO" id="GO:0005509">
    <property type="term" value="F:calcium ion binding"/>
    <property type="evidence" value="ECO:0007669"/>
    <property type="project" value="InterPro"/>
</dbReference>
<proteinExistence type="predicted"/>
<comment type="catalytic activity">
    <reaction evidence="1">
        <text>Thiol-dependent hydrolysis of ester, thioester, amide, peptide and isopeptide bonds formed by the C-terminal Gly of ubiquitin (a 76-residue protein attached to proteins as an intracellular targeting signal).</text>
        <dbReference type="EC" id="3.4.19.12"/>
    </reaction>
</comment>
<dbReference type="SUPFAM" id="SSF54001">
    <property type="entry name" value="Cysteine proteinases"/>
    <property type="match status" value="1"/>
</dbReference>